<name>A0ABP7UHL9_9FLAO</name>
<reference evidence="3" key="1">
    <citation type="journal article" date="2019" name="Int. J. Syst. Evol. Microbiol.">
        <title>The Global Catalogue of Microorganisms (GCM) 10K type strain sequencing project: providing services to taxonomists for standard genome sequencing and annotation.</title>
        <authorList>
            <consortium name="The Broad Institute Genomics Platform"/>
            <consortium name="The Broad Institute Genome Sequencing Center for Infectious Disease"/>
            <person name="Wu L."/>
            <person name="Ma J."/>
        </authorList>
    </citation>
    <scope>NUCLEOTIDE SEQUENCE [LARGE SCALE GENOMIC DNA]</scope>
    <source>
        <strain evidence="3">JCM 17068</strain>
    </source>
</reference>
<comment type="caution">
    <text evidence="2">The sequence shown here is derived from an EMBL/GenBank/DDBJ whole genome shotgun (WGS) entry which is preliminary data.</text>
</comment>
<gene>
    <name evidence="2" type="ORF">GCM10022388_05640</name>
</gene>
<dbReference type="EMBL" id="BAABCS010000004">
    <property type="protein sequence ID" value="GAA4043446.1"/>
    <property type="molecule type" value="Genomic_DNA"/>
</dbReference>
<dbReference type="Pfam" id="PF08885">
    <property type="entry name" value="GSCFA"/>
    <property type="match status" value="1"/>
</dbReference>
<accession>A0ABP7UHL9</accession>
<keyword evidence="3" id="KW-1185">Reference proteome</keyword>
<organism evidence="2 3">
    <name type="scientific">Flavobacterium chungnamense</name>
    <dbReference type="NCBI Taxonomy" id="706182"/>
    <lineage>
        <taxon>Bacteria</taxon>
        <taxon>Pseudomonadati</taxon>
        <taxon>Bacteroidota</taxon>
        <taxon>Flavobacteriia</taxon>
        <taxon>Flavobacteriales</taxon>
        <taxon>Flavobacteriaceae</taxon>
        <taxon>Flavobacterium</taxon>
    </lineage>
</organism>
<evidence type="ECO:0000313" key="3">
    <source>
        <dbReference type="Proteomes" id="UP001500426"/>
    </source>
</evidence>
<evidence type="ECO:0000313" key="2">
    <source>
        <dbReference type="EMBL" id="GAA4043446.1"/>
    </source>
</evidence>
<feature type="domain" description="GSCFA" evidence="1">
    <location>
        <begin position="44"/>
        <end position="281"/>
    </location>
</feature>
<dbReference type="SUPFAM" id="SSF52266">
    <property type="entry name" value="SGNH hydrolase"/>
    <property type="match status" value="1"/>
</dbReference>
<dbReference type="InterPro" id="IPR014982">
    <property type="entry name" value="GSCFA"/>
</dbReference>
<proteinExistence type="predicted"/>
<protein>
    <submittedName>
        <fullName evidence="2">GSCFA domain-containing protein</fullName>
    </submittedName>
</protein>
<dbReference type="Proteomes" id="UP001500426">
    <property type="component" value="Unassembled WGS sequence"/>
</dbReference>
<sequence>MFLTYQDCFFYIFDNNFESDINLMNFTTKIPIQKSNFPIDYNSKIISIGSCFAENMGEKFEYFKFQNCVNPFGIIFNPISIENLINRAVNKIEFTEKDIFFHNDLWHCYEVHSLLSDTSSELMLEKLNKILHFFRTQIIEASHFIITYGTSWIYRNKVSNKEVANCHKVPQNQFDKEVLSVEIIEKSIEDSIKLIQKINPKCNFIFTISPVRHIKDGFVENQRSKAHLITALQKVVTLSLSKCNYFPSYEIMMDELRDYRFYADDMLHPSQSAIDYIWIKFFESYISENEFATMNQVCEIQRALKHRPFNPNSENHQIFLKKVNEKIRTLVSRYPQIQF</sequence>
<evidence type="ECO:0000259" key="1">
    <source>
        <dbReference type="Pfam" id="PF08885"/>
    </source>
</evidence>